<gene>
    <name evidence="2" type="ORF">MarDSR_108</name>
</gene>
<keyword evidence="1 2" id="KW-0812">Transmembrane</keyword>
<keyword evidence="1" id="KW-1133">Transmembrane helix</keyword>
<name>A0AA96J0Z2_9VIRU</name>
<dbReference type="EMBL" id="OR343189">
    <property type="protein sequence ID" value="WNL50147.1"/>
    <property type="molecule type" value="Genomic_DNA"/>
</dbReference>
<proteinExistence type="predicted"/>
<evidence type="ECO:0000256" key="1">
    <source>
        <dbReference type="SAM" id="Phobius"/>
    </source>
</evidence>
<protein>
    <submittedName>
        <fullName evidence="2">Transmembrane domain containing protein</fullName>
    </submittedName>
</protein>
<reference evidence="2" key="1">
    <citation type="submission" date="2023-07" db="EMBL/GenBank/DDBJ databases">
        <authorList>
            <person name="Xia Y."/>
        </authorList>
    </citation>
    <scope>NUCLEOTIDE SEQUENCE</scope>
    <source>
        <strain evidence="2">E</strain>
    </source>
</reference>
<feature type="transmembrane region" description="Helical" evidence="1">
    <location>
        <begin position="121"/>
        <end position="138"/>
    </location>
</feature>
<sequence length="139" mass="16515">MWVLCLSSSESFSESHETVVIKVSCFQPLKLARKKMKDTFVLRMTVIHQKKVYLELLEKYTSEFSRLQKKRFCCGSSERATEIFDSLDVKSLSDLEMELKAEDKERITRNRLFFLEQTSSNLELLFIFLFFVVVYLFLR</sequence>
<accession>A0AA96J0Z2</accession>
<keyword evidence="1" id="KW-0472">Membrane</keyword>
<evidence type="ECO:0000313" key="2">
    <source>
        <dbReference type="EMBL" id="WNL50147.1"/>
    </source>
</evidence>
<organism evidence="2">
    <name type="scientific">Marseillevirus sp</name>
    <dbReference type="NCBI Taxonomy" id="2809551"/>
    <lineage>
        <taxon>Viruses</taxon>
        <taxon>Varidnaviria</taxon>
        <taxon>Bamfordvirae</taxon>
        <taxon>Nucleocytoviricota</taxon>
        <taxon>Megaviricetes</taxon>
        <taxon>Pimascovirales</taxon>
        <taxon>Pimascovirales incertae sedis</taxon>
        <taxon>Marseilleviridae</taxon>
        <taxon>Marseillevirus</taxon>
    </lineage>
</organism>